<dbReference type="EMBL" id="SAXA01000007">
    <property type="protein sequence ID" value="RXQ94469.1"/>
    <property type="molecule type" value="Genomic_DNA"/>
</dbReference>
<gene>
    <name evidence="1" type="ORF">EO244_09305</name>
</gene>
<sequence length="248" mass="29563">MRIDISPKYKHLKNFLERLPENFDKLGTSIYKGRNEIKIIETEGLKLNVKSFKIPHLINKIAYTYFRKSKAENSFRYAIKLQELSISTPEPVASIICYKNGLIYHSYYISLQFEYDFTIRELTTGKIPYQNSLLEDFTQFTFNNHQKGVLHQDYSPGNILIKQSDKENQFSIVDINRLKFKQLTTIDKLKNFSQLWAEEEFLKIIANKYAQLSNMDKDYIEKQIINFDRIHKAKKLRKKKFKSFFKKK</sequence>
<dbReference type="SUPFAM" id="SSF56112">
    <property type="entry name" value="Protein kinase-like (PK-like)"/>
    <property type="match status" value="1"/>
</dbReference>
<dbReference type="InterPro" id="IPR008266">
    <property type="entry name" value="Tyr_kinase_AS"/>
</dbReference>
<evidence type="ECO:0008006" key="3">
    <source>
        <dbReference type="Google" id="ProtNLM"/>
    </source>
</evidence>
<dbReference type="AlphaFoldDB" id="A0A4Q1JMG2"/>
<protein>
    <recommendedName>
        <fullName evidence="3">Protein kinase domain-containing protein</fullName>
    </recommendedName>
</protein>
<reference evidence="1 2" key="1">
    <citation type="submission" date="2019-01" db="EMBL/GenBank/DDBJ databases">
        <title>Ancylomarina salipaludis sp. nov., isolated from a salt marsh.</title>
        <authorList>
            <person name="Yoon J.-H."/>
        </authorList>
    </citation>
    <scope>NUCLEOTIDE SEQUENCE [LARGE SCALE GENOMIC DNA]</scope>
    <source>
        <strain evidence="1 2">SHSM-M15</strain>
    </source>
</reference>
<dbReference type="Proteomes" id="UP000289703">
    <property type="component" value="Unassembled WGS sequence"/>
</dbReference>
<dbReference type="GO" id="GO:0004672">
    <property type="term" value="F:protein kinase activity"/>
    <property type="evidence" value="ECO:0007669"/>
    <property type="project" value="InterPro"/>
</dbReference>
<dbReference type="Pfam" id="PF06293">
    <property type="entry name" value="Kdo"/>
    <property type="match status" value="1"/>
</dbReference>
<dbReference type="OrthoDB" id="9773772at2"/>
<evidence type="ECO:0000313" key="2">
    <source>
        <dbReference type="Proteomes" id="UP000289703"/>
    </source>
</evidence>
<dbReference type="PROSITE" id="PS00109">
    <property type="entry name" value="PROTEIN_KINASE_TYR"/>
    <property type="match status" value="1"/>
</dbReference>
<name>A0A4Q1JMG2_9BACT</name>
<organism evidence="1 2">
    <name type="scientific">Ancylomarina salipaludis</name>
    <dbReference type="NCBI Taxonomy" id="2501299"/>
    <lineage>
        <taxon>Bacteria</taxon>
        <taxon>Pseudomonadati</taxon>
        <taxon>Bacteroidota</taxon>
        <taxon>Bacteroidia</taxon>
        <taxon>Marinilabiliales</taxon>
        <taxon>Marinifilaceae</taxon>
        <taxon>Ancylomarina</taxon>
    </lineage>
</organism>
<dbReference type="RefSeq" id="WP_129254397.1">
    <property type="nucleotide sequence ID" value="NZ_SAXA01000007.1"/>
</dbReference>
<keyword evidence="2" id="KW-1185">Reference proteome</keyword>
<proteinExistence type="predicted"/>
<comment type="caution">
    <text evidence="1">The sequence shown here is derived from an EMBL/GenBank/DDBJ whole genome shotgun (WGS) entry which is preliminary data.</text>
</comment>
<dbReference type="InterPro" id="IPR011009">
    <property type="entry name" value="Kinase-like_dom_sf"/>
</dbReference>
<accession>A0A4Q1JMG2</accession>
<evidence type="ECO:0000313" key="1">
    <source>
        <dbReference type="EMBL" id="RXQ94469.1"/>
    </source>
</evidence>
<dbReference type="Gene3D" id="1.10.510.10">
    <property type="entry name" value="Transferase(Phosphotransferase) domain 1"/>
    <property type="match status" value="1"/>
</dbReference>